<dbReference type="InterPro" id="IPR002298">
    <property type="entry name" value="DNA_polymerase_A"/>
</dbReference>
<dbReference type="CDD" id="cd09859">
    <property type="entry name" value="PIN_53EXO"/>
    <property type="match status" value="1"/>
</dbReference>
<dbReference type="Gene3D" id="1.10.150.20">
    <property type="entry name" value="5' to 3' exonuclease, C-terminal subdomain"/>
    <property type="match status" value="2"/>
</dbReference>
<dbReference type="SMART" id="SM00475">
    <property type="entry name" value="53EXOc"/>
    <property type="match status" value="1"/>
</dbReference>
<evidence type="ECO:0000256" key="12">
    <source>
        <dbReference type="ARBA" id="ARBA00049244"/>
    </source>
</evidence>
<keyword evidence="5 16" id="KW-0548">Nucleotidyltransferase</keyword>
<evidence type="ECO:0000256" key="4">
    <source>
        <dbReference type="ARBA" id="ARBA00022679"/>
    </source>
</evidence>
<dbReference type="SUPFAM" id="SSF47807">
    <property type="entry name" value="5' to 3' exonuclease, C-terminal subdomain"/>
    <property type="match status" value="1"/>
</dbReference>
<dbReference type="Proteomes" id="UP000006637">
    <property type="component" value="Chromosome"/>
</dbReference>
<dbReference type="InterPro" id="IPR020045">
    <property type="entry name" value="DNA_polI_H3TH"/>
</dbReference>
<keyword evidence="10" id="KW-0238">DNA-binding</keyword>
<keyword evidence="8" id="KW-0540">Nuclease</keyword>
<dbReference type="InterPro" id="IPR029060">
    <property type="entry name" value="PIN-like_dom_sf"/>
</dbReference>
<dbReference type="SUPFAM" id="SSF88723">
    <property type="entry name" value="PIN domain-like"/>
    <property type="match status" value="1"/>
</dbReference>
<dbReference type="Gene3D" id="3.30.420.10">
    <property type="entry name" value="Ribonuclease H-like superfamily/Ribonuclease H"/>
    <property type="match status" value="1"/>
</dbReference>
<dbReference type="SMART" id="SM00279">
    <property type="entry name" value="HhH2"/>
    <property type="match status" value="1"/>
</dbReference>
<dbReference type="SMART" id="SM00482">
    <property type="entry name" value="POLAc"/>
    <property type="match status" value="1"/>
</dbReference>
<comment type="function">
    <text evidence="13">In addition to polymerase activity, this DNA polymerase exhibits 3'-5' and 5'-3' exonuclease activity.</text>
</comment>
<keyword evidence="8" id="KW-0378">Hydrolase</keyword>
<dbReference type="SUPFAM" id="SSF53098">
    <property type="entry name" value="Ribonuclease H-like"/>
    <property type="match status" value="1"/>
</dbReference>
<feature type="domain" description="DNA-directed DNA polymerase family A palm" evidence="15">
    <location>
        <begin position="597"/>
        <end position="802"/>
    </location>
</feature>
<dbReference type="Pfam" id="PF01367">
    <property type="entry name" value="5_3_exonuc"/>
    <property type="match status" value="1"/>
</dbReference>
<dbReference type="STRING" id="266117.Rxyl_2025"/>
<dbReference type="GO" id="GO:0003677">
    <property type="term" value="F:DNA binding"/>
    <property type="evidence" value="ECO:0007669"/>
    <property type="project" value="UniProtKB-KW"/>
</dbReference>
<evidence type="ECO:0000256" key="13">
    <source>
        <dbReference type="ARBA" id="ARBA00053603"/>
    </source>
</evidence>
<dbReference type="CDD" id="cd06140">
    <property type="entry name" value="DNA_polA_I_Bacillus_like_exo"/>
    <property type="match status" value="1"/>
</dbReference>
<keyword evidence="4 16" id="KW-0808">Transferase</keyword>
<dbReference type="Pfam" id="PF00476">
    <property type="entry name" value="DNA_pol_A"/>
    <property type="match status" value="1"/>
</dbReference>
<name>Q1AUF6_RUBXD</name>
<dbReference type="InterPro" id="IPR001098">
    <property type="entry name" value="DNA-dir_DNA_pol_A_palm_dom"/>
</dbReference>
<dbReference type="eggNOG" id="COG0749">
    <property type="taxonomic scope" value="Bacteria"/>
</dbReference>
<evidence type="ECO:0000259" key="14">
    <source>
        <dbReference type="SMART" id="SM00475"/>
    </source>
</evidence>
<dbReference type="GO" id="GO:0008409">
    <property type="term" value="F:5'-3' exonuclease activity"/>
    <property type="evidence" value="ECO:0007669"/>
    <property type="project" value="InterPro"/>
</dbReference>
<evidence type="ECO:0000256" key="10">
    <source>
        <dbReference type="ARBA" id="ARBA00023125"/>
    </source>
</evidence>
<dbReference type="EC" id="2.7.7.7" evidence="2"/>
<dbReference type="InterPro" id="IPR020046">
    <property type="entry name" value="5-3_exonucl_a-hlix_arch_N"/>
</dbReference>
<dbReference type="KEGG" id="rxy:Rxyl_2025"/>
<dbReference type="GO" id="GO:0006302">
    <property type="term" value="P:double-strand break repair"/>
    <property type="evidence" value="ECO:0007669"/>
    <property type="project" value="TreeGrafter"/>
</dbReference>
<dbReference type="SUPFAM" id="SSF56672">
    <property type="entry name" value="DNA/RNA polymerases"/>
    <property type="match status" value="1"/>
</dbReference>
<dbReference type="GO" id="GO:0003887">
    <property type="term" value="F:DNA-directed DNA polymerase activity"/>
    <property type="evidence" value="ECO:0007669"/>
    <property type="project" value="UniProtKB-KW"/>
</dbReference>
<keyword evidence="11" id="KW-0234">DNA repair</keyword>
<keyword evidence="17" id="KW-1185">Reference proteome</keyword>
<evidence type="ECO:0000256" key="1">
    <source>
        <dbReference type="ARBA" id="ARBA00007705"/>
    </source>
</evidence>
<evidence type="ECO:0000256" key="6">
    <source>
        <dbReference type="ARBA" id="ARBA00022705"/>
    </source>
</evidence>
<dbReference type="PRINTS" id="PR00868">
    <property type="entry name" value="DNAPOLI"/>
</dbReference>
<dbReference type="InterPro" id="IPR019760">
    <property type="entry name" value="DNA-dir_DNA_pol_A_CS"/>
</dbReference>
<sequence length="843" mass="93540">MGGSRGIIAYRMRVYLIDGYSLLYRAFYALPQSIATSSGLPTNALYGFTSMVLKLLDSDEELGIGVVWDGGLPAFRTEVYPEYKAQRSAMPEELRVQLDHLDEILEAMNIPVVRVEGFEADDVLATVSRRLPEGVELYIVTGDQDAMQLVDGRVRVLRTTRGVSETKVYGRREVMEEYGVSPEQIPDYKALVGDPSDNIPGVRGIGPKSAAALLRRFGSLEALYERLEEVEARGTRRKLEEGRENAFLSLRLARMRFDAPVQFDPERLRFRGVAPGVRDVLLRRYEFRSLEPRIAGLPVSGGGRPQPESAVRVVEGEVEPSLEPVAVAPAGDGRWCAAVADDEVRLAGGLPERPLQVHDAKGVGVRGAHFDTYLAGYLAKPGLGSYDLDALATERGISDVEASHADPVVREAARRAALVRALAPRLDAELREMGLSRLYYEVELPLADVLAEMERVGMPVDARTLEEVGREIERRIAELEEAIFEDVGHPFNIGSPKQLSEVLFEELGLPPVRRTKTGYSTDAKVLQQLALEHPIAERIIAWRELAKLKGTYVEGLLKLVGEDGRIHTTLNQTTTATGRISSDSPNLQNIPVRTETGMRIRDAFTASPGRLLVVADYSQIELRILAHMSREPALVEAFKNGEDIHTRTAAEVFDVRPESVTPELRRRAKMVNFGILYGISGYGLATRLGNVHPAEADRYIQRYFERHPRVTEFIRKSLAEAEELGYATTLFGRRRYVPELRNKNKNVRKLGERIAFNARVQGSAADIIKVAMVDLAPRLGPLGADMLMQVHDELVFDVDRDRVEEVAALAAERMVAAYDLDPPLEVEVKAGERWGRVKPLGGG</sequence>
<dbReference type="HOGENOM" id="CLU_004675_0_0_11"/>
<proteinExistence type="inferred from homology"/>
<keyword evidence="8" id="KW-0269">Exonuclease</keyword>
<dbReference type="GO" id="GO:0006261">
    <property type="term" value="P:DNA-templated DNA replication"/>
    <property type="evidence" value="ECO:0007669"/>
    <property type="project" value="InterPro"/>
</dbReference>
<comment type="catalytic activity">
    <reaction evidence="12">
        <text>DNA(n) + a 2'-deoxyribonucleoside 5'-triphosphate = DNA(n+1) + diphosphate</text>
        <dbReference type="Rhea" id="RHEA:22508"/>
        <dbReference type="Rhea" id="RHEA-COMP:17339"/>
        <dbReference type="Rhea" id="RHEA-COMP:17340"/>
        <dbReference type="ChEBI" id="CHEBI:33019"/>
        <dbReference type="ChEBI" id="CHEBI:61560"/>
        <dbReference type="ChEBI" id="CHEBI:173112"/>
        <dbReference type="EC" id="2.7.7.7"/>
    </reaction>
</comment>
<dbReference type="PhylomeDB" id="Q1AUF6"/>
<dbReference type="CDD" id="cd09898">
    <property type="entry name" value="H3TH_53EXO"/>
    <property type="match status" value="1"/>
</dbReference>
<dbReference type="Pfam" id="PF02739">
    <property type="entry name" value="5_3_exonuc_N"/>
    <property type="match status" value="1"/>
</dbReference>
<dbReference type="EMBL" id="CP000386">
    <property type="protein sequence ID" value="ABG04972.1"/>
    <property type="molecule type" value="Genomic_DNA"/>
</dbReference>
<keyword evidence="6" id="KW-0235">DNA replication</keyword>
<dbReference type="PANTHER" id="PTHR10133">
    <property type="entry name" value="DNA POLYMERASE I"/>
    <property type="match status" value="1"/>
</dbReference>
<dbReference type="Gene3D" id="1.20.1060.10">
    <property type="entry name" value="Taq DNA Polymerase, Chain T, domain 4"/>
    <property type="match status" value="1"/>
</dbReference>
<evidence type="ECO:0000313" key="17">
    <source>
        <dbReference type="Proteomes" id="UP000006637"/>
    </source>
</evidence>
<evidence type="ECO:0000256" key="9">
    <source>
        <dbReference type="ARBA" id="ARBA00022932"/>
    </source>
</evidence>
<evidence type="ECO:0000256" key="7">
    <source>
        <dbReference type="ARBA" id="ARBA00022763"/>
    </source>
</evidence>
<dbReference type="Gene3D" id="3.30.70.370">
    <property type="match status" value="1"/>
</dbReference>
<keyword evidence="9" id="KW-0239">DNA-directed DNA polymerase</keyword>
<evidence type="ECO:0000256" key="2">
    <source>
        <dbReference type="ARBA" id="ARBA00012417"/>
    </source>
</evidence>
<feature type="domain" description="5'-3' exonuclease" evidence="14">
    <location>
        <begin position="12"/>
        <end position="271"/>
    </location>
</feature>
<dbReference type="PANTHER" id="PTHR10133:SF27">
    <property type="entry name" value="DNA POLYMERASE NU"/>
    <property type="match status" value="1"/>
</dbReference>
<dbReference type="InterPro" id="IPR036279">
    <property type="entry name" value="5-3_exonuclease_C_sf"/>
</dbReference>
<dbReference type="InterPro" id="IPR008918">
    <property type="entry name" value="HhH2"/>
</dbReference>
<dbReference type="InterPro" id="IPR043502">
    <property type="entry name" value="DNA/RNA_pol_sf"/>
</dbReference>
<accession>Q1AUF6</accession>
<dbReference type="InterPro" id="IPR012337">
    <property type="entry name" value="RNaseH-like_sf"/>
</dbReference>
<dbReference type="FunFam" id="1.10.150.20:FF:000002">
    <property type="entry name" value="DNA polymerase I"/>
    <property type="match status" value="1"/>
</dbReference>
<dbReference type="AlphaFoldDB" id="Q1AUF6"/>
<evidence type="ECO:0000256" key="8">
    <source>
        <dbReference type="ARBA" id="ARBA00022839"/>
    </source>
</evidence>
<evidence type="ECO:0000313" key="16">
    <source>
        <dbReference type="EMBL" id="ABG04972.1"/>
    </source>
</evidence>
<dbReference type="InterPro" id="IPR002421">
    <property type="entry name" value="5-3_exonuclease"/>
</dbReference>
<dbReference type="FunFam" id="1.10.150.20:FF:000003">
    <property type="entry name" value="DNA polymerase I"/>
    <property type="match status" value="1"/>
</dbReference>
<keyword evidence="7" id="KW-0227">DNA damage</keyword>
<dbReference type="InterPro" id="IPR036397">
    <property type="entry name" value="RNaseH_sf"/>
</dbReference>
<dbReference type="eggNOG" id="COG0258">
    <property type="taxonomic scope" value="Bacteria"/>
</dbReference>
<dbReference type="CDD" id="cd08637">
    <property type="entry name" value="DNA_pol_A_pol_I_C"/>
    <property type="match status" value="1"/>
</dbReference>
<reference evidence="16 17" key="1">
    <citation type="submission" date="2006-06" db="EMBL/GenBank/DDBJ databases">
        <title>Complete sequence of Rubrobacter xylanophilus DSM 9941.</title>
        <authorList>
            <consortium name="US DOE Joint Genome Institute"/>
            <person name="Copeland A."/>
            <person name="Lucas S."/>
            <person name="Lapidus A."/>
            <person name="Barry K."/>
            <person name="Detter J.C."/>
            <person name="Glavina del Rio T."/>
            <person name="Hammon N."/>
            <person name="Israni S."/>
            <person name="Dalin E."/>
            <person name="Tice H."/>
            <person name="Pitluck S."/>
            <person name="Munk A.C."/>
            <person name="Brettin T."/>
            <person name="Bruce D."/>
            <person name="Han C."/>
            <person name="Tapia R."/>
            <person name="Gilna P."/>
            <person name="Schmutz J."/>
            <person name="Larimer F."/>
            <person name="Land M."/>
            <person name="Hauser L."/>
            <person name="Kyrpides N."/>
            <person name="Lykidis A."/>
            <person name="da Costa M.S."/>
            <person name="Rainey F.A."/>
            <person name="Empadinhas N."/>
            <person name="Jolivet E."/>
            <person name="Battista J.R."/>
            <person name="Richardson P."/>
        </authorList>
    </citation>
    <scope>NUCLEOTIDE SEQUENCE [LARGE SCALE GENOMIC DNA]</scope>
    <source>
        <strain evidence="17">DSM 9941 / NBRC 16129 / PRD-1</strain>
    </source>
</reference>
<evidence type="ECO:0000256" key="3">
    <source>
        <dbReference type="ARBA" id="ARBA00020311"/>
    </source>
</evidence>
<evidence type="ECO:0000259" key="15">
    <source>
        <dbReference type="SMART" id="SM00482"/>
    </source>
</evidence>
<dbReference type="PROSITE" id="PS00447">
    <property type="entry name" value="DNA_POLYMERASE_A"/>
    <property type="match status" value="1"/>
</dbReference>
<protein>
    <recommendedName>
        <fullName evidence="3">DNA polymerase I</fullName>
        <ecNumber evidence="2">2.7.7.7</ecNumber>
    </recommendedName>
</protein>
<evidence type="ECO:0000256" key="5">
    <source>
        <dbReference type="ARBA" id="ARBA00022695"/>
    </source>
</evidence>
<evidence type="ECO:0000256" key="11">
    <source>
        <dbReference type="ARBA" id="ARBA00023204"/>
    </source>
</evidence>
<gene>
    <name evidence="16" type="ordered locus">Rxyl_2025</name>
</gene>
<dbReference type="FunFam" id="1.20.1060.10:FF:000001">
    <property type="entry name" value="DNA polymerase I"/>
    <property type="match status" value="1"/>
</dbReference>
<organism evidence="16 17">
    <name type="scientific">Rubrobacter xylanophilus (strain DSM 9941 / JCM 11954 / NBRC 16129 / PRD-1)</name>
    <dbReference type="NCBI Taxonomy" id="266117"/>
    <lineage>
        <taxon>Bacteria</taxon>
        <taxon>Bacillati</taxon>
        <taxon>Actinomycetota</taxon>
        <taxon>Rubrobacteria</taxon>
        <taxon>Rubrobacterales</taxon>
        <taxon>Rubrobacteraceae</taxon>
        <taxon>Rubrobacter</taxon>
    </lineage>
</organism>
<comment type="similarity">
    <text evidence="1">Belongs to the DNA polymerase type-A family.</text>
</comment>
<dbReference type="Gene3D" id="3.40.50.1010">
    <property type="entry name" value="5'-nuclease"/>
    <property type="match status" value="1"/>
</dbReference>